<dbReference type="Gene3D" id="3.40.50.620">
    <property type="entry name" value="HUPs"/>
    <property type="match status" value="2"/>
</dbReference>
<dbReference type="InterPro" id="IPR006015">
    <property type="entry name" value="Universal_stress_UspA"/>
</dbReference>
<dbReference type="EMBL" id="CP068985">
    <property type="protein sequence ID" value="QYC40873.1"/>
    <property type="molecule type" value="Genomic_DNA"/>
</dbReference>
<keyword evidence="4" id="KW-1185">Reference proteome</keyword>
<name>A0ABX8U2K3_9ACTN</name>
<evidence type="ECO:0000256" key="1">
    <source>
        <dbReference type="ARBA" id="ARBA00008791"/>
    </source>
</evidence>
<evidence type="ECO:0000259" key="2">
    <source>
        <dbReference type="Pfam" id="PF00582"/>
    </source>
</evidence>
<dbReference type="SUPFAM" id="SSF52402">
    <property type="entry name" value="Adenine nucleotide alpha hydrolases-like"/>
    <property type="match status" value="2"/>
</dbReference>
<proteinExistence type="inferred from homology"/>
<dbReference type="PANTHER" id="PTHR46268:SF6">
    <property type="entry name" value="UNIVERSAL STRESS PROTEIN UP12"/>
    <property type="match status" value="1"/>
</dbReference>
<dbReference type="PRINTS" id="PR01438">
    <property type="entry name" value="UNVRSLSTRESS"/>
</dbReference>
<dbReference type="InterPro" id="IPR006016">
    <property type="entry name" value="UspA"/>
</dbReference>
<protein>
    <submittedName>
        <fullName evidence="3">Universal stress protein</fullName>
    </submittedName>
</protein>
<gene>
    <name evidence="3" type="ORF">Nocox_16300</name>
</gene>
<dbReference type="InterPro" id="IPR014729">
    <property type="entry name" value="Rossmann-like_a/b/a_fold"/>
</dbReference>
<reference evidence="3 4" key="1">
    <citation type="journal article" date="2021" name="ACS Chem. Biol.">
        <title>Genomic-Led Discovery of a Novel Glycopeptide Antibiotic by Nonomuraea coxensis DSM 45129.</title>
        <authorList>
            <person name="Yushchuk O."/>
            <person name="Vior N.M."/>
            <person name="Andreo-Vidal A."/>
            <person name="Berini F."/>
            <person name="Ruckert C."/>
            <person name="Busche T."/>
            <person name="Binda E."/>
            <person name="Kalinowski J."/>
            <person name="Truman A.W."/>
            <person name="Marinelli F."/>
        </authorList>
    </citation>
    <scope>NUCLEOTIDE SEQUENCE [LARGE SCALE GENOMIC DNA]</scope>
    <source>
        <strain evidence="3 4">DSM 45129</strain>
    </source>
</reference>
<comment type="similarity">
    <text evidence="1">Belongs to the universal stress protein A family.</text>
</comment>
<feature type="domain" description="UspA" evidence="2">
    <location>
        <begin position="2"/>
        <end position="130"/>
    </location>
</feature>
<dbReference type="Pfam" id="PF00582">
    <property type="entry name" value="Usp"/>
    <property type="match status" value="2"/>
</dbReference>
<organism evidence="3 4">
    <name type="scientific">Nonomuraea coxensis DSM 45129</name>
    <dbReference type="NCBI Taxonomy" id="1122611"/>
    <lineage>
        <taxon>Bacteria</taxon>
        <taxon>Bacillati</taxon>
        <taxon>Actinomycetota</taxon>
        <taxon>Actinomycetes</taxon>
        <taxon>Streptosporangiales</taxon>
        <taxon>Streptosporangiaceae</taxon>
        <taxon>Nonomuraea</taxon>
    </lineage>
</organism>
<dbReference type="PANTHER" id="PTHR46268">
    <property type="entry name" value="STRESS RESPONSE PROTEIN NHAX"/>
    <property type="match status" value="1"/>
</dbReference>
<evidence type="ECO:0000313" key="4">
    <source>
        <dbReference type="Proteomes" id="UP000824681"/>
    </source>
</evidence>
<dbReference type="Proteomes" id="UP000824681">
    <property type="component" value="Chromosome"/>
</dbReference>
<sequence>MMRGPVVAGTDGSPSSAMAVEWAATDARRRGLPLRIVHVCEQWTLGVDTSKYCEGALEAAADRARALSADVQVSTAMLGGNVIDALLAESVSAESLVLGSRGVGGFAGMMLGSVGLAVAGHAAGPVVIVRGSAGTEHGVVVAGDDGSAGAGEAVAYAIDQARAQEARLRVIFAWRVPVVGSSWPVQGPQLAAFFEEDARAARARADRWREANPDVVIIDEQLRDHPVAALTKAAATADLVVVGSRGLGGFSSAVLGSISHGVLHHARCPVAVVRPHQGAAQEGP</sequence>
<evidence type="ECO:0000313" key="3">
    <source>
        <dbReference type="EMBL" id="QYC40873.1"/>
    </source>
</evidence>
<accession>A0ABX8U2K3</accession>
<feature type="domain" description="UspA" evidence="2">
    <location>
        <begin position="140"/>
        <end position="274"/>
    </location>
</feature>
<dbReference type="RefSeq" id="WP_343224385.1">
    <property type="nucleotide sequence ID" value="NZ_CP068985.1"/>
</dbReference>